<keyword evidence="6" id="KW-1185">Reference proteome</keyword>
<feature type="compositionally biased region" description="Basic and acidic residues" evidence="4">
    <location>
        <begin position="116"/>
        <end position="127"/>
    </location>
</feature>
<feature type="region of interest" description="Disordered" evidence="4">
    <location>
        <begin position="43"/>
        <end position="83"/>
    </location>
</feature>
<evidence type="ECO:0000256" key="4">
    <source>
        <dbReference type="SAM" id="MobiDB-lite"/>
    </source>
</evidence>
<organism evidence="5 6">
    <name type="scientific">Vitis rotundifolia</name>
    <name type="common">Muscadine grape</name>
    <dbReference type="NCBI Taxonomy" id="103349"/>
    <lineage>
        <taxon>Eukaryota</taxon>
        <taxon>Viridiplantae</taxon>
        <taxon>Streptophyta</taxon>
        <taxon>Embryophyta</taxon>
        <taxon>Tracheophyta</taxon>
        <taxon>Spermatophyta</taxon>
        <taxon>Magnoliopsida</taxon>
        <taxon>eudicotyledons</taxon>
        <taxon>Gunneridae</taxon>
        <taxon>Pentapetalae</taxon>
        <taxon>rosids</taxon>
        <taxon>Vitales</taxon>
        <taxon>Vitaceae</taxon>
        <taxon>Viteae</taxon>
        <taxon>Vitis</taxon>
    </lineage>
</organism>
<proteinExistence type="inferred from homology"/>
<dbReference type="InterPro" id="IPR031425">
    <property type="entry name" value="NPR1/NH1-interacting"/>
</dbReference>
<feature type="region of interest" description="Disordered" evidence="4">
    <location>
        <begin position="1"/>
        <end position="25"/>
    </location>
</feature>
<dbReference type="GO" id="GO:0010112">
    <property type="term" value="P:regulation of systemic acquired resistance"/>
    <property type="evidence" value="ECO:0007669"/>
    <property type="project" value="InterPro"/>
</dbReference>
<evidence type="ECO:0000256" key="1">
    <source>
        <dbReference type="ARBA" id="ARBA00004123"/>
    </source>
</evidence>
<dbReference type="AlphaFoldDB" id="A0AA38ZYT3"/>
<dbReference type="PANTHER" id="PTHR33669">
    <property type="entry name" value="PROTEIN NEGATIVE REGULATOR OF RESISTANCE"/>
    <property type="match status" value="1"/>
</dbReference>
<dbReference type="GO" id="GO:0005634">
    <property type="term" value="C:nucleus"/>
    <property type="evidence" value="ECO:0007669"/>
    <property type="project" value="UniProtKB-SubCell"/>
</dbReference>
<gene>
    <name evidence="5" type="ORF">PVL29_008792</name>
</gene>
<name>A0AA38ZYT3_VITRO</name>
<feature type="compositionally biased region" description="Basic and acidic residues" evidence="4">
    <location>
        <begin position="52"/>
        <end position="79"/>
    </location>
</feature>
<evidence type="ECO:0000256" key="3">
    <source>
        <dbReference type="ARBA" id="ARBA00023242"/>
    </source>
</evidence>
<dbReference type="EMBL" id="JARBHA010000007">
    <property type="protein sequence ID" value="KAJ9696749.1"/>
    <property type="molecule type" value="Genomic_DNA"/>
</dbReference>
<comment type="caution">
    <text evidence="5">The sequence shown here is derived from an EMBL/GenBank/DDBJ whole genome shotgun (WGS) entry which is preliminary data.</text>
</comment>
<dbReference type="Proteomes" id="UP001168098">
    <property type="component" value="Unassembled WGS sequence"/>
</dbReference>
<feature type="region of interest" description="Disordered" evidence="4">
    <location>
        <begin position="112"/>
        <end position="138"/>
    </location>
</feature>
<evidence type="ECO:0000256" key="2">
    <source>
        <dbReference type="ARBA" id="ARBA00009937"/>
    </source>
</evidence>
<comment type="similarity">
    <text evidence="2">Belongs to the NPR1-interactor family.</text>
</comment>
<evidence type="ECO:0000313" key="6">
    <source>
        <dbReference type="Proteomes" id="UP001168098"/>
    </source>
</evidence>
<keyword evidence="3" id="KW-0539">Nucleus</keyword>
<protein>
    <submittedName>
        <fullName evidence="5">Uncharacterized protein</fullName>
    </submittedName>
</protein>
<dbReference type="PANTHER" id="PTHR33669:SF14">
    <property type="entry name" value="NRR REPRESSOR HOMOLOG 3"/>
    <property type="match status" value="1"/>
</dbReference>
<sequence>MEMSGSCNKKRKICHQEDEEDDEEKMEKFFALIRSIREARDHLMGSASNGVTEKERNDGSKKSKLGDPDLHHHQEERKQLPVAVWKPSFEREDFMGEADRLMMIKNPPVASMVASETKKGADQKEGLGDEGLDLKLSL</sequence>
<reference evidence="5 6" key="1">
    <citation type="journal article" date="2023" name="BMC Biotechnol.">
        <title>Vitis rotundifolia cv Carlos genome sequencing.</title>
        <authorList>
            <person name="Huff M."/>
            <person name="Hulse-Kemp A."/>
            <person name="Scheffler B."/>
            <person name="Youngblood R."/>
            <person name="Simpson S."/>
            <person name="Babiker E."/>
            <person name="Staton M."/>
        </authorList>
    </citation>
    <scope>NUCLEOTIDE SEQUENCE [LARGE SCALE GENOMIC DNA]</scope>
    <source>
        <tissue evidence="5">Leaf</tissue>
    </source>
</reference>
<dbReference type="Pfam" id="PF15699">
    <property type="entry name" value="NPR1_interact"/>
    <property type="match status" value="1"/>
</dbReference>
<accession>A0AA38ZYT3</accession>
<comment type="subcellular location">
    <subcellularLocation>
        <location evidence="1">Nucleus</location>
    </subcellularLocation>
</comment>
<evidence type="ECO:0000313" key="5">
    <source>
        <dbReference type="EMBL" id="KAJ9696749.1"/>
    </source>
</evidence>